<dbReference type="PANTHER" id="PTHR11562:SF54">
    <property type="entry name" value="METAL TOLERANCE PROTEIN B"/>
    <property type="match status" value="1"/>
</dbReference>
<evidence type="ECO:0000313" key="13">
    <source>
        <dbReference type="Proteomes" id="UP001159364"/>
    </source>
</evidence>
<evidence type="ECO:0000256" key="8">
    <source>
        <dbReference type="ARBA" id="ARBA00023136"/>
    </source>
</evidence>
<comment type="similarity">
    <text evidence="2">Belongs to the cation diffusion facilitator (CDF) transporter (TC 2.A.4) family. SLC30A subfamily.</text>
</comment>
<evidence type="ECO:0000313" key="12">
    <source>
        <dbReference type="EMBL" id="KAJ8750460.1"/>
    </source>
</evidence>
<dbReference type="InterPro" id="IPR036837">
    <property type="entry name" value="Cation_efflux_CTD_sf"/>
</dbReference>
<evidence type="ECO:0000256" key="9">
    <source>
        <dbReference type="SAM" id="Phobius"/>
    </source>
</evidence>
<dbReference type="InterPro" id="IPR027470">
    <property type="entry name" value="Cation_efflux_CTD"/>
</dbReference>
<dbReference type="InterPro" id="IPR002524">
    <property type="entry name" value="Cation_efflux"/>
</dbReference>
<keyword evidence="4 9" id="KW-0812">Transmembrane</keyword>
<organism evidence="12 13">
    <name type="scientific">Erythroxylum novogranatense</name>
    <dbReference type="NCBI Taxonomy" id="1862640"/>
    <lineage>
        <taxon>Eukaryota</taxon>
        <taxon>Viridiplantae</taxon>
        <taxon>Streptophyta</taxon>
        <taxon>Embryophyta</taxon>
        <taxon>Tracheophyta</taxon>
        <taxon>Spermatophyta</taxon>
        <taxon>Magnoliopsida</taxon>
        <taxon>eudicotyledons</taxon>
        <taxon>Gunneridae</taxon>
        <taxon>Pentapetalae</taxon>
        <taxon>rosids</taxon>
        <taxon>fabids</taxon>
        <taxon>Malpighiales</taxon>
        <taxon>Erythroxylaceae</taxon>
        <taxon>Erythroxylum</taxon>
    </lineage>
</organism>
<dbReference type="InterPro" id="IPR058533">
    <property type="entry name" value="Cation_efflux_TM"/>
</dbReference>
<sequence length="366" mass="40291">MESDEVPVLISEHLNNIEMVTTSEENTVLPIASHCNSICAFSRLEHSSLESQERKKIAFKLFGLIVFYLIAMAIEIVGGLKANSLAVLTDAAHLLTDIAGLLVSLLAVWASGWEATPHHSFGFSRLEVLGALLSMGSIWLISGILTKQAVDRILNRSARVKGGLMFVVAAFGFIINLIMVIWLGHEHSHHACHHHHHHVHNLEGGDEEENAQLVSTSLPNKNLNINIQGAYLHAMADLFQSVGVMIAGALIWAKPNWFAVDLICTVLFSAFALCTTLPMLRDIYSILMNMTPEEINVGSLEKGIKCIKGVRDIHDLHVWAITVGKLVLSCHVVAEPGANSSDILSSIRDYCEKVFRIHHVTIQIEQ</sequence>
<dbReference type="InterPro" id="IPR050681">
    <property type="entry name" value="CDF/SLC30A"/>
</dbReference>
<dbReference type="SUPFAM" id="SSF161111">
    <property type="entry name" value="Cation efflux protein transmembrane domain-like"/>
    <property type="match status" value="1"/>
</dbReference>
<reference evidence="12 13" key="1">
    <citation type="submission" date="2021-09" db="EMBL/GenBank/DDBJ databases">
        <title>Genomic insights and catalytic innovation underlie evolution of tropane alkaloids biosynthesis.</title>
        <authorList>
            <person name="Wang Y.-J."/>
            <person name="Tian T."/>
            <person name="Huang J.-P."/>
            <person name="Huang S.-X."/>
        </authorList>
    </citation>
    <scope>NUCLEOTIDE SEQUENCE [LARGE SCALE GENOMIC DNA]</scope>
    <source>
        <strain evidence="12">KIB-2018</strain>
        <tissue evidence="12">Leaf</tissue>
    </source>
</reference>
<feature type="transmembrane region" description="Helical" evidence="9">
    <location>
        <begin position="165"/>
        <end position="184"/>
    </location>
</feature>
<feature type="transmembrane region" description="Helical" evidence="9">
    <location>
        <begin position="98"/>
        <end position="116"/>
    </location>
</feature>
<feature type="transmembrane region" description="Helical" evidence="9">
    <location>
        <begin position="258"/>
        <end position="280"/>
    </location>
</feature>
<dbReference type="PANTHER" id="PTHR11562">
    <property type="entry name" value="CATION EFFLUX PROTEIN/ ZINC TRANSPORTER"/>
    <property type="match status" value="1"/>
</dbReference>
<keyword evidence="8 9" id="KW-0472">Membrane</keyword>
<dbReference type="NCBIfam" id="TIGR01297">
    <property type="entry name" value="CDF"/>
    <property type="match status" value="1"/>
</dbReference>
<dbReference type="EMBL" id="JAIWQS010000011">
    <property type="protein sequence ID" value="KAJ8750460.1"/>
    <property type="molecule type" value="Genomic_DNA"/>
</dbReference>
<dbReference type="Pfam" id="PF01545">
    <property type="entry name" value="Cation_efflux"/>
    <property type="match status" value="1"/>
</dbReference>
<comment type="caution">
    <text evidence="12">The sequence shown here is derived from an EMBL/GenBank/DDBJ whole genome shotgun (WGS) entry which is preliminary data.</text>
</comment>
<evidence type="ECO:0000256" key="1">
    <source>
        <dbReference type="ARBA" id="ARBA00004141"/>
    </source>
</evidence>
<keyword evidence="7" id="KW-0406">Ion transport</keyword>
<name>A0AAV8SE51_9ROSI</name>
<dbReference type="GO" id="GO:0005773">
    <property type="term" value="C:vacuole"/>
    <property type="evidence" value="ECO:0007669"/>
    <property type="project" value="TreeGrafter"/>
</dbReference>
<evidence type="ECO:0000256" key="5">
    <source>
        <dbReference type="ARBA" id="ARBA00022906"/>
    </source>
</evidence>
<dbReference type="Proteomes" id="UP001159364">
    <property type="component" value="Linkage Group LG11"/>
</dbReference>
<evidence type="ECO:0000259" key="10">
    <source>
        <dbReference type="Pfam" id="PF01545"/>
    </source>
</evidence>
<gene>
    <name evidence="12" type="ORF">K2173_015600</name>
</gene>
<dbReference type="GO" id="GO:0005385">
    <property type="term" value="F:zinc ion transmembrane transporter activity"/>
    <property type="evidence" value="ECO:0007669"/>
    <property type="project" value="TreeGrafter"/>
</dbReference>
<evidence type="ECO:0000256" key="7">
    <source>
        <dbReference type="ARBA" id="ARBA00023065"/>
    </source>
</evidence>
<keyword evidence="5" id="KW-0864">Zinc transport</keyword>
<comment type="subcellular location">
    <subcellularLocation>
        <location evidence="1">Membrane</location>
        <topology evidence="1">Multi-pass membrane protein</topology>
    </subcellularLocation>
</comment>
<feature type="domain" description="Cation efflux protein transmembrane" evidence="10">
    <location>
        <begin position="65"/>
        <end position="288"/>
    </location>
</feature>
<accession>A0AAV8SE51</accession>
<dbReference type="SUPFAM" id="SSF160240">
    <property type="entry name" value="Cation efflux protein cytoplasmic domain-like"/>
    <property type="match status" value="1"/>
</dbReference>
<protein>
    <submittedName>
        <fullName evidence="12">Uncharacterized protein</fullName>
    </submittedName>
</protein>
<dbReference type="Pfam" id="PF16916">
    <property type="entry name" value="ZT_dimer"/>
    <property type="match status" value="1"/>
</dbReference>
<evidence type="ECO:0000256" key="6">
    <source>
        <dbReference type="ARBA" id="ARBA00022989"/>
    </source>
</evidence>
<evidence type="ECO:0000256" key="2">
    <source>
        <dbReference type="ARBA" id="ARBA00008873"/>
    </source>
</evidence>
<dbReference type="Gene3D" id="1.20.1510.10">
    <property type="entry name" value="Cation efflux protein transmembrane domain"/>
    <property type="match status" value="1"/>
</dbReference>
<evidence type="ECO:0000256" key="3">
    <source>
        <dbReference type="ARBA" id="ARBA00022448"/>
    </source>
</evidence>
<dbReference type="AlphaFoldDB" id="A0AAV8SE51"/>
<evidence type="ECO:0000256" key="4">
    <source>
        <dbReference type="ARBA" id="ARBA00022692"/>
    </source>
</evidence>
<feature type="transmembrane region" description="Helical" evidence="9">
    <location>
        <begin position="57"/>
        <end position="78"/>
    </location>
</feature>
<dbReference type="GO" id="GO:0005886">
    <property type="term" value="C:plasma membrane"/>
    <property type="evidence" value="ECO:0007669"/>
    <property type="project" value="TreeGrafter"/>
</dbReference>
<feature type="domain" description="Cation efflux protein cytoplasmic" evidence="11">
    <location>
        <begin position="292"/>
        <end position="365"/>
    </location>
</feature>
<feature type="transmembrane region" description="Helical" evidence="9">
    <location>
        <begin position="128"/>
        <end position="145"/>
    </location>
</feature>
<keyword evidence="5" id="KW-0862">Zinc</keyword>
<keyword evidence="3" id="KW-0813">Transport</keyword>
<keyword evidence="13" id="KW-1185">Reference proteome</keyword>
<feature type="transmembrane region" description="Helical" evidence="9">
    <location>
        <begin position="230"/>
        <end position="252"/>
    </location>
</feature>
<evidence type="ECO:0000259" key="11">
    <source>
        <dbReference type="Pfam" id="PF16916"/>
    </source>
</evidence>
<dbReference type="InterPro" id="IPR027469">
    <property type="entry name" value="Cation_efflux_TMD_sf"/>
</dbReference>
<keyword evidence="6 9" id="KW-1133">Transmembrane helix</keyword>
<proteinExistence type="inferred from homology"/>